<dbReference type="EMBL" id="JAGYPE010000005">
    <property type="protein sequence ID" value="MBS4185083.1"/>
    <property type="molecule type" value="Genomic_DNA"/>
</dbReference>
<name>A0A942T4S2_9BACI</name>
<evidence type="ECO:0000313" key="6">
    <source>
        <dbReference type="EMBL" id="MBS4185083.1"/>
    </source>
</evidence>
<keyword evidence="3" id="KW-0238">DNA-binding</keyword>
<dbReference type="SUPFAM" id="SSF46785">
    <property type="entry name" value="Winged helix' DNA-binding domain"/>
    <property type="match status" value="1"/>
</dbReference>
<dbReference type="GO" id="GO:0003700">
    <property type="term" value="F:DNA-binding transcription factor activity"/>
    <property type="evidence" value="ECO:0007669"/>
    <property type="project" value="InterPro"/>
</dbReference>
<reference evidence="6" key="1">
    <citation type="submission" date="2021-05" db="EMBL/GenBank/DDBJ databases">
        <title>Novel Bacillus species.</title>
        <authorList>
            <person name="Liu G."/>
        </authorList>
    </citation>
    <scope>NUCLEOTIDE SEQUENCE</scope>
    <source>
        <strain evidence="6 8">FJAT-50051</strain>
    </source>
</reference>
<dbReference type="PANTHER" id="PTHR30126">
    <property type="entry name" value="HTH-TYPE TRANSCRIPTIONAL REGULATOR"/>
    <property type="match status" value="1"/>
</dbReference>
<evidence type="ECO:0000256" key="4">
    <source>
        <dbReference type="ARBA" id="ARBA00023163"/>
    </source>
</evidence>
<dbReference type="InterPro" id="IPR000847">
    <property type="entry name" value="LysR_HTH_N"/>
</dbReference>
<dbReference type="PRINTS" id="PR00039">
    <property type="entry name" value="HTHLYSR"/>
</dbReference>
<dbReference type="GO" id="GO:0000976">
    <property type="term" value="F:transcription cis-regulatory region binding"/>
    <property type="evidence" value="ECO:0007669"/>
    <property type="project" value="TreeGrafter"/>
</dbReference>
<dbReference type="PANTHER" id="PTHR30126:SF40">
    <property type="entry name" value="HTH-TYPE TRANSCRIPTIONAL REGULATOR GLTR"/>
    <property type="match status" value="1"/>
</dbReference>
<evidence type="ECO:0000256" key="3">
    <source>
        <dbReference type="ARBA" id="ARBA00023125"/>
    </source>
</evidence>
<evidence type="ECO:0000256" key="1">
    <source>
        <dbReference type="ARBA" id="ARBA00009437"/>
    </source>
</evidence>
<dbReference type="AlphaFoldDB" id="A0A942T4S2"/>
<organism evidence="6">
    <name type="scientific">Neobacillus citreus</name>
    <dbReference type="NCBI Taxonomy" id="2833578"/>
    <lineage>
        <taxon>Bacteria</taxon>
        <taxon>Bacillati</taxon>
        <taxon>Bacillota</taxon>
        <taxon>Bacilli</taxon>
        <taxon>Bacillales</taxon>
        <taxon>Bacillaceae</taxon>
        <taxon>Neobacillus</taxon>
    </lineage>
</organism>
<comment type="similarity">
    <text evidence="1">Belongs to the LysR transcriptional regulatory family.</text>
</comment>
<evidence type="ECO:0000259" key="5">
    <source>
        <dbReference type="PROSITE" id="PS50931"/>
    </source>
</evidence>
<sequence length="300" mass="34090">MNIEQLEHIVEVSKTKSISIAAQNLHVSQSGMSRAISNFEEELGIKVFKRSKLGTIPTDEGIQIIKYAYEALMKLQKIKEEAQLYTTSITGELKVVTTPGFMNLLLKPLSAFKKEFPKVSIEVSEKGTDYIVNDFQENKIDIGLITIYGDLFNKKTDLAYDKLIEGKMKVCVNKNSPLALSDVVTPQELLNQTFLIYDGEYIKWFVNDFCTKYGPIDIWFTSNNAEVIKEAIVNDLAIGFAPDFAMKKDPYVLNGQIILLDLVNHEPIDVSYGRIRSDDRHFSANVDRFINFLKAELKHF</sequence>
<protein>
    <submittedName>
        <fullName evidence="6">LysR family transcriptional regulator</fullName>
    </submittedName>
</protein>
<dbReference type="Proteomes" id="UP000677265">
    <property type="component" value="Unassembled WGS sequence"/>
</dbReference>
<gene>
    <name evidence="7" type="ORF">KHB02_020830</name>
    <name evidence="6" type="ORF">KHB02_27245</name>
</gene>
<dbReference type="EMBL" id="JAGYPE020000046">
    <property type="protein sequence ID" value="MCH6267974.1"/>
    <property type="molecule type" value="Genomic_DNA"/>
</dbReference>
<keyword evidence="4" id="KW-0804">Transcription</keyword>
<dbReference type="CDD" id="cd05466">
    <property type="entry name" value="PBP2_LTTR_substrate"/>
    <property type="match status" value="1"/>
</dbReference>
<proteinExistence type="inferred from homology"/>
<keyword evidence="8" id="KW-1185">Reference proteome</keyword>
<dbReference type="Pfam" id="PF00126">
    <property type="entry name" value="HTH_1"/>
    <property type="match status" value="1"/>
</dbReference>
<evidence type="ECO:0000313" key="7">
    <source>
        <dbReference type="EMBL" id="MCH6267974.1"/>
    </source>
</evidence>
<dbReference type="Gene3D" id="1.10.10.10">
    <property type="entry name" value="Winged helix-like DNA-binding domain superfamily/Winged helix DNA-binding domain"/>
    <property type="match status" value="1"/>
</dbReference>
<feature type="domain" description="HTH lysR-type" evidence="5">
    <location>
        <begin position="1"/>
        <end position="58"/>
    </location>
</feature>
<evidence type="ECO:0000313" key="8">
    <source>
        <dbReference type="Proteomes" id="UP000677265"/>
    </source>
</evidence>
<evidence type="ECO:0000256" key="2">
    <source>
        <dbReference type="ARBA" id="ARBA00023015"/>
    </source>
</evidence>
<dbReference type="Gene3D" id="3.40.190.290">
    <property type="match status" value="1"/>
</dbReference>
<dbReference type="InterPro" id="IPR036388">
    <property type="entry name" value="WH-like_DNA-bd_sf"/>
</dbReference>
<accession>A0A942T4S2</accession>
<dbReference type="InterPro" id="IPR005119">
    <property type="entry name" value="LysR_subst-bd"/>
</dbReference>
<dbReference type="Pfam" id="PF03466">
    <property type="entry name" value="LysR_substrate"/>
    <property type="match status" value="1"/>
</dbReference>
<keyword evidence="2" id="KW-0805">Transcription regulation</keyword>
<dbReference type="SUPFAM" id="SSF53850">
    <property type="entry name" value="Periplasmic binding protein-like II"/>
    <property type="match status" value="1"/>
</dbReference>
<dbReference type="RefSeq" id="WP_213144933.1">
    <property type="nucleotide sequence ID" value="NZ_JAGYPE020000046.1"/>
</dbReference>
<comment type="caution">
    <text evidence="6">The sequence shown here is derived from an EMBL/GenBank/DDBJ whole genome shotgun (WGS) entry which is preliminary data.</text>
</comment>
<dbReference type="PROSITE" id="PS50931">
    <property type="entry name" value="HTH_LYSR"/>
    <property type="match status" value="1"/>
</dbReference>
<dbReference type="InterPro" id="IPR036390">
    <property type="entry name" value="WH_DNA-bd_sf"/>
</dbReference>